<sequence length="301" mass="30343">MSEPPVLVCPECGAPRAADGTPSCTCAHRASEAHLESRTAEAAAAEDFDPVRIRPFVEVGQEPADPVGEPEPAGLTSDLSEVTEAGTDAEQEPLRQSAEEPPADSAPDRRRRRTVIVAGAGAAAAVLVTGGFVGGFFTYDGPSRDGSVAGGVRAGVPEAQPSSSGPSVTASSPTATSTQSSPPPSASPSAEAGDSASPTGTATPTGIPSSAAATGTVAPGPSASSGRPPVLGLGDQGPEVVELQLRLRQVGMYDGDADGDFDQQVQSAVRTYQVTRFVLQDESGVYGKATRASLESETSEP</sequence>
<dbReference type="EMBL" id="LMWU01000001">
    <property type="protein sequence ID" value="KUN74599.1"/>
    <property type="molecule type" value="Genomic_DNA"/>
</dbReference>
<keyword evidence="2" id="KW-0472">Membrane</keyword>
<feature type="domain" description="Peptidoglycan binding-like" evidence="3">
    <location>
        <begin position="236"/>
        <end position="294"/>
    </location>
</feature>
<organism evidence="4 5">
    <name type="scientific">Streptomyces canus</name>
    <dbReference type="NCBI Taxonomy" id="58343"/>
    <lineage>
        <taxon>Bacteria</taxon>
        <taxon>Bacillati</taxon>
        <taxon>Actinomycetota</taxon>
        <taxon>Actinomycetes</taxon>
        <taxon>Kitasatosporales</taxon>
        <taxon>Streptomycetaceae</taxon>
        <taxon>Streptomyces</taxon>
        <taxon>Streptomyces aurantiacus group</taxon>
    </lineage>
</organism>
<protein>
    <submittedName>
        <fullName evidence="4">Peptidoglycan-binding protein</fullName>
    </submittedName>
</protein>
<dbReference type="RefSeq" id="WP_059204123.1">
    <property type="nucleotide sequence ID" value="NZ_KQ948656.1"/>
</dbReference>
<dbReference type="Gene3D" id="1.10.101.10">
    <property type="entry name" value="PGBD-like superfamily/PGBD"/>
    <property type="match status" value="1"/>
</dbReference>
<evidence type="ECO:0000259" key="3">
    <source>
        <dbReference type="Pfam" id="PF01471"/>
    </source>
</evidence>
<keyword evidence="2" id="KW-1133">Transmembrane helix</keyword>
<feature type="compositionally biased region" description="Polar residues" evidence="1">
    <location>
        <begin position="199"/>
        <end position="213"/>
    </location>
</feature>
<feature type="transmembrane region" description="Helical" evidence="2">
    <location>
        <begin position="115"/>
        <end position="137"/>
    </location>
</feature>
<feature type="compositionally biased region" description="Low complexity" evidence="1">
    <location>
        <begin position="187"/>
        <end position="198"/>
    </location>
</feature>
<feature type="compositionally biased region" description="Low complexity" evidence="1">
    <location>
        <begin position="218"/>
        <end position="229"/>
    </location>
</feature>
<gene>
    <name evidence="4" type="ORF">AQJ46_03450</name>
</gene>
<dbReference type="InterPro" id="IPR036366">
    <property type="entry name" value="PGBDSf"/>
</dbReference>
<proteinExistence type="predicted"/>
<dbReference type="Pfam" id="PF01471">
    <property type="entry name" value="PG_binding_1"/>
    <property type="match status" value="1"/>
</dbReference>
<feature type="region of interest" description="Disordered" evidence="1">
    <location>
        <begin position="56"/>
        <end position="112"/>
    </location>
</feature>
<dbReference type="Proteomes" id="UP000053669">
    <property type="component" value="Unassembled WGS sequence"/>
</dbReference>
<keyword evidence="2" id="KW-0812">Transmembrane</keyword>
<dbReference type="InterPro" id="IPR002477">
    <property type="entry name" value="Peptidoglycan-bd-like"/>
</dbReference>
<dbReference type="InterPro" id="IPR036365">
    <property type="entry name" value="PGBD-like_sf"/>
</dbReference>
<feature type="region of interest" description="Disordered" evidence="1">
    <location>
        <begin position="135"/>
        <end position="237"/>
    </location>
</feature>
<comment type="caution">
    <text evidence="4">The sequence shown here is derived from an EMBL/GenBank/DDBJ whole genome shotgun (WGS) entry which is preliminary data.</text>
</comment>
<dbReference type="AlphaFoldDB" id="A0A101SIQ6"/>
<evidence type="ECO:0000313" key="5">
    <source>
        <dbReference type="Proteomes" id="UP000053669"/>
    </source>
</evidence>
<evidence type="ECO:0000256" key="1">
    <source>
        <dbReference type="SAM" id="MobiDB-lite"/>
    </source>
</evidence>
<accession>A0A101SIQ6</accession>
<reference evidence="4 5" key="1">
    <citation type="submission" date="2015-10" db="EMBL/GenBank/DDBJ databases">
        <title>Draft genome sequence of Streptomyces canus DSM 40017, type strain for the species Streptomyces canus.</title>
        <authorList>
            <person name="Ruckert C."/>
            <person name="Winkler A."/>
            <person name="Kalinowski J."/>
            <person name="Kampfer P."/>
            <person name="Glaeser S."/>
        </authorList>
    </citation>
    <scope>NUCLEOTIDE SEQUENCE [LARGE SCALE GENOMIC DNA]</scope>
    <source>
        <strain evidence="4 5">DSM 40017</strain>
    </source>
</reference>
<dbReference type="STRING" id="58343.AQJ46_03450"/>
<evidence type="ECO:0000256" key="2">
    <source>
        <dbReference type="SAM" id="Phobius"/>
    </source>
</evidence>
<evidence type="ECO:0000313" key="4">
    <source>
        <dbReference type="EMBL" id="KUN74599.1"/>
    </source>
</evidence>
<feature type="compositionally biased region" description="Low complexity" evidence="1">
    <location>
        <begin position="161"/>
        <end position="180"/>
    </location>
</feature>
<dbReference type="SUPFAM" id="SSF47090">
    <property type="entry name" value="PGBD-like"/>
    <property type="match status" value="1"/>
</dbReference>
<name>A0A101SIQ6_9ACTN</name>